<dbReference type="SMART" id="SM00317">
    <property type="entry name" value="SET"/>
    <property type="match status" value="1"/>
</dbReference>
<accession>A0A842H9A1</accession>
<dbReference type="GO" id="GO:0005694">
    <property type="term" value="C:chromosome"/>
    <property type="evidence" value="ECO:0007669"/>
    <property type="project" value="UniProtKB-SubCell"/>
</dbReference>
<feature type="compositionally biased region" description="Basic residues" evidence="6">
    <location>
        <begin position="221"/>
        <end position="257"/>
    </location>
</feature>
<dbReference type="GO" id="GO:0008168">
    <property type="term" value="F:methyltransferase activity"/>
    <property type="evidence" value="ECO:0007669"/>
    <property type="project" value="UniProtKB-KW"/>
</dbReference>
<reference evidence="9 10" key="1">
    <citation type="submission" date="2020-07" db="EMBL/GenBank/DDBJ databases">
        <authorList>
            <person name="Feng X."/>
        </authorList>
    </citation>
    <scope>NUCLEOTIDE SEQUENCE [LARGE SCALE GENOMIC DNA]</scope>
    <source>
        <strain evidence="9 10">JCM31066</strain>
    </source>
</reference>
<feature type="domain" description="SET" evidence="7">
    <location>
        <begin position="8"/>
        <end position="125"/>
    </location>
</feature>
<dbReference type="InterPro" id="IPR050777">
    <property type="entry name" value="SET2_Histone-Lys_MeTrsfase"/>
</dbReference>
<evidence type="ECO:0000256" key="1">
    <source>
        <dbReference type="ARBA" id="ARBA00004286"/>
    </source>
</evidence>
<dbReference type="RefSeq" id="WP_185673995.1">
    <property type="nucleotide sequence ID" value="NZ_JACHVB010000012.1"/>
</dbReference>
<dbReference type="SUPFAM" id="SSF82199">
    <property type="entry name" value="SET domain"/>
    <property type="match status" value="1"/>
</dbReference>
<evidence type="ECO:0000256" key="3">
    <source>
        <dbReference type="ARBA" id="ARBA00022603"/>
    </source>
</evidence>
<protein>
    <submittedName>
        <fullName evidence="9">SET domain-containing protein-lysine N-methyltransferase</fullName>
    </submittedName>
</protein>
<dbReference type="Proteomes" id="UP000546464">
    <property type="component" value="Unassembled WGS sequence"/>
</dbReference>
<organism evidence="9 10">
    <name type="scientific">Ruficoccus amylovorans</name>
    <dbReference type="NCBI Taxonomy" id="1804625"/>
    <lineage>
        <taxon>Bacteria</taxon>
        <taxon>Pseudomonadati</taxon>
        <taxon>Verrucomicrobiota</taxon>
        <taxon>Opitutia</taxon>
        <taxon>Puniceicoccales</taxon>
        <taxon>Cerasicoccaceae</taxon>
        <taxon>Ruficoccus</taxon>
    </lineage>
</organism>
<dbReference type="Pfam" id="PF00856">
    <property type="entry name" value="SET"/>
    <property type="match status" value="1"/>
</dbReference>
<keyword evidence="10" id="KW-1185">Reference proteome</keyword>
<dbReference type="PANTHER" id="PTHR22884">
    <property type="entry name" value="SET DOMAIN PROTEINS"/>
    <property type="match status" value="1"/>
</dbReference>
<evidence type="ECO:0000313" key="9">
    <source>
        <dbReference type="EMBL" id="MBC2592992.1"/>
    </source>
</evidence>
<keyword evidence="5" id="KW-0949">S-adenosyl-L-methionine</keyword>
<feature type="compositionally biased region" description="Basic and acidic residues" evidence="6">
    <location>
        <begin position="167"/>
        <end position="178"/>
    </location>
</feature>
<feature type="compositionally biased region" description="Basic residues" evidence="6">
    <location>
        <begin position="185"/>
        <end position="197"/>
    </location>
</feature>
<dbReference type="GO" id="GO:0032259">
    <property type="term" value="P:methylation"/>
    <property type="evidence" value="ECO:0007669"/>
    <property type="project" value="UniProtKB-KW"/>
</dbReference>
<evidence type="ECO:0000256" key="4">
    <source>
        <dbReference type="ARBA" id="ARBA00022679"/>
    </source>
</evidence>
<dbReference type="InterPro" id="IPR003616">
    <property type="entry name" value="Post-SET_dom"/>
</dbReference>
<feature type="domain" description="Post-SET" evidence="8">
    <location>
        <begin position="132"/>
        <end position="148"/>
    </location>
</feature>
<dbReference type="Gene3D" id="2.170.270.10">
    <property type="entry name" value="SET domain"/>
    <property type="match status" value="1"/>
</dbReference>
<dbReference type="PROSITE" id="PS50868">
    <property type="entry name" value="POST_SET"/>
    <property type="match status" value="1"/>
</dbReference>
<comment type="caution">
    <text evidence="9">The sequence shown here is derived from an EMBL/GenBank/DDBJ whole genome shotgun (WGS) entry which is preliminary data.</text>
</comment>
<feature type="region of interest" description="Disordered" evidence="6">
    <location>
        <begin position="166"/>
        <end position="257"/>
    </location>
</feature>
<evidence type="ECO:0000256" key="2">
    <source>
        <dbReference type="ARBA" id="ARBA00022454"/>
    </source>
</evidence>
<sequence>MAKKNEGQLWELRKSTIHNQGMFAAADIESGTRIIQYVGEKISKKESTRRALAWEASARTKGEGLVYIFDLNKRFDLDGNVPNNPAKYVNHSCDPNCEAVNYDGEIWIVALRDIKAGDELGFDYGYDIQHFMDHPCRCGSKNCIGYIVAQEFWPKLKKLLKNKKKAEKVGRKAARDAAPEEAVPVRKKKSASKKTTAKKSTATKAVSKKAAVKKTPVSKSPAKKSVVKKSAVKKTAAKKVASKKTPARKKKTAGKKA</sequence>
<proteinExistence type="predicted"/>
<name>A0A842H9A1_9BACT</name>
<gene>
    <name evidence="9" type="ORF">H5P28_01840</name>
</gene>
<keyword evidence="2" id="KW-0158">Chromosome</keyword>
<evidence type="ECO:0000259" key="7">
    <source>
        <dbReference type="PROSITE" id="PS50280"/>
    </source>
</evidence>
<dbReference type="AlphaFoldDB" id="A0A842H9A1"/>
<keyword evidence="3 9" id="KW-0489">Methyltransferase</keyword>
<evidence type="ECO:0000256" key="6">
    <source>
        <dbReference type="SAM" id="MobiDB-lite"/>
    </source>
</evidence>
<dbReference type="InterPro" id="IPR001214">
    <property type="entry name" value="SET_dom"/>
</dbReference>
<evidence type="ECO:0000256" key="5">
    <source>
        <dbReference type="ARBA" id="ARBA00022691"/>
    </source>
</evidence>
<evidence type="ECO:0000313" key="10">
    <source>
        <dbReference type="Proteomes" id="UP000546464"/>
    </source>
</evidence>
<dbReference type="InterPro" id="IPR046341">
    <property type="entry name" value="SET_dom_sf"/>
</dbReference>
<dbReference type="EMBL" id="JACHVB010000012">
    <property type="protein sequence ID" value="MBC2592992.1"/>
    <property type="molecule type" value="Genomic_DNA"/>
</dbReference>
<comment type="subcellular location">
    <subcellularLocation>
        <location evidence="1">Chromosome</location>
    </subcellularLocation>
</comment>
<dbReference type="PROSITE" id="PS50280">
    <property type="entry name" value="SET"/>
    <property type="match status" value="1"/>
</dbReference>
<keyword evidence="4 9" id="KW-0808">Transferase</keyword>
<evidence type="ECO:0000259" key="8">
    <source>
        <dbReference type="PROSITE" id="PS50868"/>
    </source>
</evidence>